<dbReference type="SUPFAM" id="SSF53328">
    <property type="entry name" value="Formyltransferase"/>
    <property type="match status" value="1"/>
</dbReference>
<evidence type="ECO:0000259" key="6">
    <source>
        <dbReference type="Pfam" id="PF02911"/>
    </source>
</evidence>
<evidence type="ECO:0000256" key="4">
    <source>
        <dbReference type="ARBA" id="ARBA00048558"/>
    </source>
</evidence>
<comment type="function">
    <text evidence="1">Attaches a formyl group to the free amino group of methionyl-tRNA(fMet). The formyl group appears to play a dual role in the initiator identity of N-formylmethionyl-tRNA by promoting its recognition by IF2 and preventing the misappropriation of this tRNA by the elongation apparatus.</text>
</comment>
<dbReference type="AlphaFoldDB" id="A0AAU7QVC9"/>
<reference evidence="7" key="1">
    <citation type="submission" date="2024-06" db="EMBL/GenBank/DDBJ databases">
        <title>Diversity, functionality, and evolutionary history of bacterial symbionts in false click beetles (Coleoptera, Throscidae).</title>
        <authorList>
            <person name="Wierz J.C."/>
            <person name="Malm H."/>
            <person name="Kaltenpoth M."/>
            <person name="Engl T."/>
        </authorList>
    </citation>
    <scope>NUCLEOTIDE SEQUENCE</scope>
    <source>
        <strain evidence="7">AspAUS03</strain>
    </source>
</reference>
<evidence type="ECO:0000313" key="7">
    <source>
        <dbReference type="EMBL" id="XBT18850.1"/>
    </source>
</evidence>
<feature type="domain" description="Formyl transferase C-terminal" evidence="6">
    <location>
        <begin position="199"/>
        <end position="300"/>
    </location>
</feature>
<dbReference type="GO" id="GO:0005829">
    <property type="term" value="C:cytosol"/>
    <property type="evidence" value="ECO:0007669"/>
    <property type="project" value="TreeGrafter"/>
</dbReference>
<dbReference type="PANTHER" id="PTHR11138">
    <property type="entry name" value="METHIONYL-TRNA FORMYLTRANSFERASE"/>
    <property type="match status" value="1"/>
</dbReference>
<dbReference type="Pfam" id="PF00551">
    <property type="entry name" value="Formyl_trans_N"/>
    <property type="match status" value="1"/>
</dbReference>
<accession>A0AAU7QVC9</accession>
<dbReference type="SUPFAM" id="SSF50486">
    <property type="entry name" value="FMT C-terminal domain-like"/>
    <property type="match status" value="1"/>
</dbReference>
<name>A0AAU7QVC9_9FLAO</name>
<sequence length="309" mass="37292">MNYKIVFYTNNYISYPSLKFLIKIKILKGIIINKLFFKNNKKIYNLIIKYKINYLFDKYINNKNKILKFLKLNKINLQIVMAFKYIKSYIYNFPKYGTFNIHPSVLPKNIGPNPIRNAILKNEKYTGISIFKINKIIDKGKILFIKKIKIKKKDNYSLLKKKISYINVKILKKMLKKKKFKKKYKHLKINKKLYTKSFKINHLNCKIKWNNKCIIIYNQIRAFYKKPLAWTYLLLKNQKKIKIILKKCFYKKYFHNKLIGMLKIKKQYIKIYCKDGFIGIIKCKLNNKKQTNIKSFINGLKNLNILKCI</sequence>
<dbReference type="InterPro" id="IPR037022">
    <property type="entry name" value="Formyl_trans_C_sf"/>
</dbReference>
<dbReference type="Pfam" id="PF02911">
    <property type="entry name" value="Formyl_trans_C"/>
    <property type="match status" value="1"/>
</dbReference>
<organism evidence="7">
    <name type="scientific">Candidatus Shikimatogenerans sp. AspAUS03</name>
    <dbReference type="NCBI Taxonomy" id="3158563"/>
    <lineage>
        <taxon>Bacteria</taxon>
        <taxon>Pseudomonadati</taxon>
        <taxon>Bacteroidota</taxon>
        <taxon>Flavobacteriia</taxon>
        <taxon>Flavobacteriales</taxon>
        <taxon>Candidatus Shikimatogenerans</taxon>
    </lineage>
</organism>
<evidence type="ECO:0000259" key="5">
    <source>
        <dbReference type="Pfam" id="PF00551"/>
    </source>
</evidence>
<dbReference type="InterPro" id="IPR002376">
    <property type="entry name" value="Formyl_transf_N"/>
</dbReference>
<dbReference type="Gene3D" id="3.40.50.170">
    <property type="entry name" value="Formyl transferase, N-terminal domain"/>
    <property type="match status" value="1"/>
</dbReference>
<dbReference type="GO" id="GO:0004479">
    <property type="term" value="F:methionyl-tRNA formyltransferase activity"/>
    <property type="evidence" value="ECO:0007669"/>
    <property type="project" value="UniProtKB-EC"/>
</dbReference>
<evidence type="ECO:0000256" key="2">
    <source>
        <dbReference type="ARBA" id="ARBA00012261"/>
    </source>
</evidence>
<evidence type="ECO:0000256" key="3">
    <source>
        <dbReference type="ARBA" id="ARBA00016014"/>
    </source>
</evidence>
<gene>
    <name evidence="7" type="ORF">ABPD24_00870</name>
</gene>
<dbReference type="InterPro" id="IPR036477">
    <property type="entry name" value="Formyl_transf_N_sf"/>
</dbReference>
<dbReference type="EMBL" id="CP157897">
    <property type="protein sequence ID" value="XBT18850.1"/>
    <property type="molecule type" value="Genomic_DNA"/>
</dbReference>
<dbReference type="PANTHER" id="PTHR11138:SF5">
    <property type="entry name" value="METHIONYL-TRNA FORMYLTRANSFERASE, MITOCHONDRIAL"/>
    <property type="match status" value="1"/>
</dbReference>
<dbReference type="InterPro" id="IPR005793">
    <property type="entry name" value="Formyl_trans_C"/>
</dbReference>
<dbReference type="EC" id="2.1.2.9" evidence="2"/>
<comment type="catalytic activity">
    <reaction evidence="4">
        <text>L-methionyl-tRNA(fMet) + (6R)-10-formyltetrahydrofolate = N-formyl-L-methionyl-tRNA(fMet) + (6S)-5,6,7,8-tetrahydrofolate + H(+)</text>
        <dbReference type="Rhea" id="RHEA:24380"/>
        <dbReference type="Rhea" id="RHEA-COMP:9952"/>
        <dbReference type="Rhea" id="RHEA-COMP:9953"/>
        <dbReference type="ChEBI" id="CHEBI:15378"/>
        <dbReference type="ChEBI" id="CHEBI:57453"/>
        <dbReference type="ChEBI" id="CHEBI:78530"/>
        <dbReference type="ChEBI" id="CHEBI:78844"/>
        <dbReference type="ChEBI" id="CHEBI:195366"/>
        <dbReference type="EC" id="2.1.2.9"/>
    </reaction>
</comment>
<protein>
    <recommendedName>
        <fullName evidence="3">Methionyl-tRNA formyltransferase</fullName>
        <ecNumber evidence="2">2.1.2.9</ecNumber>
    </recommendedName>
</protein>
<proteinExistence type="predicted"/>
<dbReference type="InterPro" id="IPR011034">
    <property type="entry name" value="Formyl_transferase-like_C_sf"/>
</dbReference>
<dbReference type="Gene3D" id="3.10.25.10">
    <property type="entry name" value="Formyl transferase, C-terminal domain"/>
    <property type="match status" value="1"/>
</dbReference>
<evidence type="ECO:0000256" key="1">
    <source>
        <dbReference type="ARBA" id="ARBA00002606"/>
    </source>
</evidence>
<feature type="domain" description="Formyl transferase N-terminal" evidence="5">
    <location>
        <begin position="62"/>
        <end position="173"/>
    </location>
</feature>